<dbReference type="AlphaFoldDB" id="A0A0A9BJU4"/>
<reference evidence="1" key="2">
    <citation type="journal article" date="2015" name="Data Brief">
        <title>Shoot transcriptome of the giant reed, Arundo donax.</title>
        <authorList>
            <person name="Barrero R.A."/>
            <person name="Guerrero F.D."/>
            <person name="Moolhuijzen P."/>
            <person name="Goolsby J.A."/>
            <person name="Tidwell J."/>
            <person name="Bellgard S.E."/>
            <person name="Bellgard M.I."/>
        </authorList>
    </citation>
    <scope>NUCLEOTIDE SEQUENCE</scope>
    <source>
        <tissue evidence="1">Shoot tissue taken approximately 20 cm above the soil surface</tissue>
    </source>
</reference>
<sequence>MGDEARNGNGDAAVTPRHVKTSRVYLAASELYRAMLPPDV</sequence>
<name>A0A0A9BJU4_ARUDO</name>
<protein>
    <submittedName>
        <fullName evidence="1">Uncharacterized protein</fullName>
    </submittedName>
</protein>
<accession>A0A0A9BJU4</accession>
<organism evidence="1">
    <name type="scientific">Arundo donax</name>
    <name type="common">Giant reed</name>
    <name type="synonym">Donax arundinaceus</name>
    <dbReference type="NCBI Taxonomy" id="35708"/>
    <lineage>
        <taxon>Eukaryota</taxon>
        <taxon>Viridiplantae</taxon>
        <taxon>Streptophyta</taxon>
        <taxon>Embryophyta</taxon>
        <taxon>Tracheophyta</taxon>
        <taxon>Spermatophyta</taxon>
        <taxon>Magnoliopsida</taxon>
        <taxon>Liliopsida</taxon>
        <taxon>Poales</taxon>
        <taxon>Poaceae</taxon>
        <taxon>PACMAD clade</taxon>
        <taxon>Arundinoideae</taxon>
        <taxon>Arundineae</taxon>
        <taxon>Arundo</taxon>
    </lineage>
</organism>
<dbReference type="EMBL" id="GBRH01233656">
    <property type="protein sequence ID" value="JAD64239.1"/>
    <property type="molecule type" value="Transcribed_RNA"/>
</dbReference>
<evidence type="ECO:0000313" key="1">
    <source>
        <dbReference type="EMBL" id="JAD64239.1"/>
    </source>
</evidence>
<proteinExistence type="predicted"/>
<reference evidence="1" key="1">
    <citation type="submission" date="2014-09" db="EMBL/GenBank/DDBJ databases">
        <authorList>
            <person name="Magalhaes I.L.F."/>
            <person name="Oliveira U."/>
            <person name="Santos F.R."/>
            <person name="Vidigal T.H.D.A."/>
            <person name="Brescovit A.D."/>
            <person name="Santos A.J."/>
        </authorList>
    </citation>
    <scope>NUCLEOTIDE SEQUENCE</scope>
    <source>
        <tissue evidence="1">Shoot tissue taken approximately 20 cm above the soil surface</tissue>
    </source>
</reference>